<comment type="function">
    <text evidence="4">Flagellin is the subunit protein which polymerizes to form the filaments of bacterial flagella.</text>
</comment>
<comment type="similarity">
    <text evidence="1 4">Belongs to the bacterial flagellin family.</text>
</comment>
<keyword evidence="8" id="KW-1185">Reference proteome</keyword>
<dbReference type="Gene3D" id="6.10.10.10">
    <property type="entry name" value="Flagellar export chaperone, C-terminal domain"/>
    <property type="match status" value="1"/>
</dbReference>
<dbReference type="Proteomes" id="UP000196573">
    <property type="component" value="Unassembled WGS sequence"/>
</dbReference>
<dbReference type="Gene3D" id="3.30.70.2120">
    <property type="match status" value="1"/>
</dbReference>
<keyword evidence="7" id="KW-0969">Cilium</keyword>
<feature type="domain" description="Flagellin N-terminal" evidence="5">
    <location>
        <begin position="4"/>
        <end position="140"/>
    </location>
</feature>
<evidence type="ECO:0000313" key="8">
    <source>
        <dbReference type="Proteomes" id="UP000196573"/>
    </source>
</evidence>
<evidence type="ECO:0000256" key="4">
    <source>
        <dbReference type="RuleBase" id="RU362073"/>
    </source>
</evidence>
<dbReference type="RefSeq" id="WP_207626685.1">
    <property type="nucleotide sequence ID" value="NZ_CBCSCN010000010.1"/>
</dbReference>
<dbReference type="PRINTS" id="PR00207">
    <property type="entry name" value="FLAGELLIN"/>
</dbReference>
<evidence type="ECO:0000256" key="2">
    <source>
        <dbReference type="ARBA" id="ARBA00022525"/>
    </source>
</evidence>
<dbReference type="GO" id="GO:0009288">
    <property type="term" value="C:bacterial-type flagellum"/>
    <property type="evidence" value="ECO:0007669"/>
    <property type="project" value="UniProtKB-SubCell"/>
</dbReference>
<sequence>MITINTNTTAMIAQNNLLNTQKGLTSSMERLSTGLRINSASDDAAGMQISNRMQTQRNGLDVAMRNANDAISMAQTAEGAMSENTDILNRMRDLALQSANDSNTADDRAAMQKEVSALKEEITRIHDTTNFAGKKLLNGDASELSFQVGSNSNEIIKVGIGEISTTSLKGSVSEAYTAGDVTIDASEVSKLIANAKDTDATKEAKISVAGQSLTLTENTSATATTVAADIKTKLDAALSGNSISVTADDDGNITLSSTGKDAITVDSVAPSSTNTGVAITKQTGAKGADAGDVVSIADLDITSVGGAQAAVDILDGALKQVDEQRADLGAVQNRLESTIDNLSNINENLTQSQSRIKDVDFAKETTNMTSKQMMMQAGSTVLSQAKGMSQYATMLMG</sequence>
<dbReference type="GO" id="GO:0005198">
    <property type="term" value="F:structural molecule activity"/>
    <property type="evidence" value="ECO:0007669"/>
    <property type="project" value="UniProtKB-UniRule"/>
</dbReference>
<dbReference type="AlphaFoldDB" id="A0A1X7AN03"/>
<evidence type="ECO:0000259" key="5">
    <source>
        <dbReference type="Pfam" id="PF00669"/>
    </source>
</evidence>
<dbReference type="Gene3D" id="1.20.1330.10">
    <property type="entry name" value="f41 fragment of flagellin, N-terminal domain"/>
    <property type="match status" value="1"/>
</dbReference>
<dbReference type="InterPro" id="IPR001492">
    <property type="entry name" value="Flagellin"/>
</dbReference>
<dbReference type="InterPro" id="IPR046358">
    <property type="entry name" value="Flagellin_C"/>
</dbReference>
<dbReference type="EMBL" id="FWPT01000008">
    <property type="protein sequence ID" value="SMA49666.1"/>
    <property type="molecule type" value="Genomic_DNA"/>
</dbReference>
<protein>
    <recommendedName>
        <fullName evidence="4">Flagellin</fullName>
    </recommendedName>
</protein>
<dbReference type="PANTHER" id="PTHR42792:SF2">
    <property type="entry name" value="FLAGELLIN"/>
    <property type="match status" value="1"/>
</dbReference>
<reference evidence="7 8" key="1">
    <citation type="submission" date="2017-03" db="EMBL/GenBank/DDBJ databases">
        <authorList>
            <person name="Afonso C.L."/>
            <person name="Miller P.J."/>
            <person name="Scott M.A."/>
            <person name="Spackman E."/>
            <person name="Goraichik I."/>
            <person name="Dimitrov K.M."/>
            <person name="Suarez D.L."/>
            <person name="Swayne D.E."/>
        </authorList>
    </citation>
    <scope>NUCLEOTIDE SEQUENCE [LARGE SCALE GENOMIC DNA]</scope>
    <source>
        <strain evidence="7">SB41UT1</strain>
    </source>
</reference>
<dbReference type="SUPFAM" id="SSF64518">
    <property type="entry name" value="Phase 1 flagellin"/>
    <property type="match status" value="1"/>
</dbReference>
<comment type="subcellular location">
    <subcellularLocation>
        <location evidence="4">Secreted</location>
    </subcellularLocation>
    <subcellularLocation>
        <location evidence="4">Bacterial flagellum</location>
    </subcellularLocation>
</comment>
<evidence type="ECO:0000256" key="1">
    <source>
        <dbReference type="ARBA" id="ARBA00005709"/>
    </source>
</evidence>
<dbReference type="InterPro" id="IPR001029">
    <property type="entry name" value="Flagellin_N"/>
</dbReference>
<proteinExistence type="inferred from homology"/>
<name>A0A1X7AN03_9GAMM</name>
<dbReference type="Pfam" id="PF00700">
    <property type="entry name" value="Flagellin_C"/>
    <property type="match status" value="1"/>
</dbReference>
<dbReference type="PANTHER" id="PTHR42792">
    <property type="entry name" value="FLAGELLIN"/>
    <property type="match status" value="1"/>
</dbReference>
<keyword evidence="3 4" id="KW-0975">Bacterial flagellum</keyword>
<dbReference type="GO" id="GO:0005576">
    <property type="term" value="C:extracellular region"/>
    <property type="evidence" value="ECO:0007669"/>
    <property type="project" value="UniProtKB-SubCell"/>
</dbReference>
<keyword evidence="7" id="KW-0282">Flagellum</keyword>
<feature type="domain" description="Flagellin C-terminal" evidence="6">
    <location>
        <begin position="312"/>
        <end position="391"/>
    </location>
</feature>
<accession>A0A1X7AN03</accession>
<dbReference type="InterPro" id="IPR042187">
    <property type="entry name" value="Flagellin_C_sub2"/>
</dbReference>
<keyword evidence="2 4" id="KW-0964">Secreted</keyword>
<evidence type="ECO:0000259" key="6">
    <source>
        <dbReference type="Pfam" id="PF00700"/>
    </source>
</evidence>
<keyword evidence="7" id="KW-0966">Cell projection</keyword>
<gene>
    <name evidence="7" type="primary">flaB_2</name>
    <name evidence="7" type="ORF">EHSB41UT_03448</name>
</gene>
<evidence type="ECO:0000313" key="7">
    <source>
        <dbReference type="EMBL" id="SMA49666.1"/>
    </source>
</evidence>
<organism evidence="7 8">
    <name type="scientific">Parendozoicomonas haliclonae</name>
    <dbReference type="NCBI Taxonomy" id="1960125"/>
    <lineage>
        <taxon>Bacteria</taxon>
        <taxon>Pseudomonadati</taxon>
        <taxon>Pseudomonadota</taxon>
        <taxon>Gammaproteobacteria</taxon>
        <taxon>Oceanospirillales</taxon>
        <taxon>Endozoicomonadaceae</taxon>
        <taxon>Parendozoicomonas</taxon>
    </lineage>
</organism>
<dbReference type="Pfam" id="PF00669">
    <property type="entry name" value="Flagellin_N"/>
    <property type="match status" value="1"/>
</dbReference>
<evidence type="ECO:0000256" key="3">
    <source>
        <dbReference type="ARBA" id="ARBA00023143"/>
    </source>
</evidence>